<dbReference type="Pfam" id="PF02847">
    <property type="entry name" value="MA3"/>
    <property type="match status" value="1"/>
</dbReference>
<accession>A0A152A9Z7</accession>
<keyword evidence="3" id="KW-0648">Protein biosynthesis</keyword>
<evidence type="ECO:0000256" key="4">
    <source>
        <dbReference type="SAM" id="MobiDB-lite"/>
    </source>
</evidence>
<feature type="compositionally biased region" description="Low complexity" evidence="4">
    <location>
        <begin position="1"/>
        <end position="36"/>
    </location>
</feature>
<dbReference type="GO" id="GO:0016281">
    <property type="term" value="C:eukaryotic translation initiation factor 4F complex"/>
    <property type="evidence" value="ECO:0007669"/>
    <property type="project" value="TreeGrafter"/>
</dbReference>
<comment type="similarity">
    <text evidence="1">Belongs to the eukaryotic initiation factor 4G family.</text>
</comment>
<evidence type="ECO:0000256" key="2">
    <source>
        <dbReference type="ARBA" id="ARBA00022540"/>
    </source>
</evidence>
<keyword evidence="7" id="KW-1185">Reference proteome</keyword>
<feature type="compositionally biased region" description="Low complexity" evidence="4">
    <location>
        <begin position="126"/>
        <end position="140"/>
    </location>
</feature>
<feature type="region of interest" description="Disordered" evidence="4">
    <location>
        <begin position="1077"/>
        <end position="1164"/>
    </location>
</feature>
<dbReference type="PANTHER" id="PTHR23253">
    <property type="entry name" value="EUKARYOTIC TRANSLATION INITIATION FACTOR 4 GAMMA"/>
    <property type="match status" value="1"/>
</dbReference>
<dbReference type="Proteomes" id="UP000076078">
    <property type="component" value="Unassembled WGS sequence"/>
</dbReference>
<feature type="region of interest" description="Disordered" evidence="4">
    <location>
        <begin position="571"/>
        <end position="616"/>
    </location>
</feature>
<organism evidence="6 7">
    <name type="scientific">Tieghemostelium lacteum</name>
    <name type="common">Slime mold</name>
    <name type="synonym">Dictyostelium lacteum</name>
    <dbReference type="NCBI Taxonomy" id="361077"/>
    <lineage>
        <taxon>Eukaryota</taxon>
        <taxon>Amoebozoa</taxon>
        <taxon>Evosea</taxon>
        <taxon>Eumycetozoa</taxon>
        <taxon>Dictyostelia</taxon>
        <taxon>Dictyosteliales</taxon>
        <taxon>Raperosteliaceae</taxon>
        <taxon>Tieghemostelium</taxon>
    </lineage>
</organism>
<dbReference type="GO" id="GO:0003729">
    <property type="term" value="F:mRNA binding"/>
    <property type="evidence" value="ECO:0007669"/>
    <property type="project" value="TreeGrafter"/>
</dbReference>
<feature type="compositionally biased region" description="Polar residues" evidence="4">
    <location>
        <begin position="411"/>
        <end position="425"/>
    </location>
</feature>
<dbReference type="FunCoup" id="A0A152A9Z7">
    <property type="interactions" value="79"/>
</dbReference>
<dbReference type="EMBL" id="LODT01000001">
    <property type="protein sequence ID" value="KYR03034.1"/>
    <property type="molecule type" value="Genomic_DNA"/>
</dbReference>
<feature type="compositionally biased region" description="Basic and acidic residues" evidence="4">
    <location>
        <begin position="1047"/>
        <end position="1060"/>
    </location>
</feature>
<feature type="compositionally biased region" description="Pro residues" evidence="4">
    <location>
        <begin position="1086"/>
        <end position="1096"/>
    </location>
</feature>
<feature type="compositionally biased region" description="Polar residues" evidence="4">
    <location>
        <begin position="254"/>
        <end position="281"/>
    </location>
</feature>
<feature type="compositionally biased region" description="Polar residues" evidence="4">
    <location>
        <begin position="179"/>
        <end position="205"/>
    </location>
</feature>
<comment type="caution">
    <text evidence="6">The sequence shown here is derived from an EMBL/GenBank/DDBJ whole genome shotgun (WGS) entry which is preliminary data.</text>
</comment>
<feature type="region of interest" description="Disordered" evidence="4">
    <location>
        <begin position="1"/>
        <end position="333"/>
    </location>
</feature>
<evidence type="ECO:0000256" key="1">
    <source>
        <dbReference type="ARBA" id="ARBA00005775"/>
    </source>
</evidence>
<evidence type="ECO:0000313" key="7">
    <source>
        <dbReference type="Proteomes" id="UP000076078"/>
    </source>
</evidence>
<dbReference type="InterPro" id="IPR003890">
    <property type="entry name" value="MIF4G-like_typ-3"/>
</dbReference>
<dbReference type="GO" id="GO:0003743">
    <property type="term" value="F:translation initiation factor activity"/>
    <property type="evidence" value="ECO:0007669"/>
    <property type="project" value="UniProtKB-KW"/>
</dbReference>
<feature type="compositionally biased region" description="Low complexity" evidence="4">
    <location>
        <begin position="149"/>
        <end position="178"/>
    </location>
</feature>
<protein>
    <submittedName>
        <fullName evidence="6">Eukaryotic translation initiation factor 4 gamma</fullName>
    </submittedName>
</protein>
<proteinExistence type="inferred from homology"/>
<feature type="compositionally biased region" description="Basic and acidic residues" evidence="4">
    <location>
        <begin position="445"/>
        <end position="467"/>
    </location>
</feature>
<feature type="region of interest" description="Disordered" evidence="4">
    <location>
        <begin position="1047"/>
        <end position="1066"/>
    </location>
</feature>
<feature type="compositionally biased region" description="Pro residues" evidence="4">
    <location>
        <begin position="317"/>
        <end position="326"/>
    </location>
</feature>
<feature type="compositionally biased region" description="Low complexity" evidence="4">
    <location>
        <begin position="430"/>
        <end position="441"/>
    </location>
</feature>
<dbReference type="InterPro" id="IPR003891">
    <property type="entry name" value="Initiation_fac_eIF4g_MI"/>
</dbReference>
<evidence type="ECO:0000256" key="3">
    <source>
        <dbReference type="ARBA" id="ARBA00022917"/>
    </source>
</evidence>
<dbReference type="OMA" id="DSKWPSM"/>
<reference evidence="6 7" key="1">
    <citation type="submission" date="2015-12" db="EMBL/GenBank/DDBJ databases">
        <title>Dictyostelia acquired genes for synthesis and detection of signals that induce cell-type specialization by lateral gene transfer from prokaryotes.</title>
        <authorList>
            <person name="Gloeckner G."/>
            <person name="Schaap P."/>
        </authorList>
    </citation>
    <scope>NUCLEOTIDE SEQUENCE [LARGE SCALE GENOMIC DNA]</scope>
    <source>
        <strain evidence="6 7">TK</strain>
    </source>
</reference>
<feature type="compositionally biased region" description="Low complexity" evidence="4">
    <location>
        <begin position="484"/>
        <end position="493"/>
    </location>
</feature>
<feature type="region of interest" description="Disordered" evidence="4">
    <location>
        <begin position="346"/>
        <end position="493"/>
    </location>
</feature>
<dbReference type="PROSITE" id="PS51366">
    <property type="entry name" value="MI"/>
    <property type="match status" value="1"/>
</dbReference>
<feature type="compositionally biased region" description="Low complexity" evidence="4">
    <location>
        <begin position="1112"/>
        <end position="1161"/>
    </location>
</feature>
<dbReference type="SMART" id="SM00543">
    <property type="entry name" value="MIF4G"/>
    <property type="match status" value="1"/>
</dbReference>
<name>A0A152A9Z7_TIELA</name>
<feature type="domain" description="MI" evidence="5">
    <location>
        <begin position="1170"/>
        <end position="1293"/>
    </location>
</feature>
<gene>
    <name evidence="6" type="ORF">DLAC_00524</name>
</gene>
<sequence length="1364" mass="153133">MSTPNSKINNNSNNNSSQSTTFNNSNTNNSNTSSSNPQSPFKGNSDHDAPLNTSPSRGAPGLSTNPQYHPSPNGMKPNYNNQRTYHHTNQRQPHQNQHQGHPPHYYQAPPYQTPPYFTYQPPPLYPTYQYPPTQQVIHHQGPPPPPNTVVPQQLGHPSNSPQSQPVPTQPPGVVVQQSNQGPHSPQHIQHTQPQGPHSPQNPRQYNPNTNPSQPPQQPTPILPQTSPSSQVIVPNPQGVVPPTNPQGGSRKPSSKSNNIPPRTHSAPPSSNDIQEHANSLQLPGKFVPDKSRQLNISSQHYIPAGVTYQQQPHFKPLGPPPPPPHEPYGYSVPYYPQPQYFDHYSYNPYYNQPIPGGVGGQPPINPTPYIKEQKSSSKLAIIDPQSGEQVNQSPPKSTPQPPPFSPPQFSLGNESIRQQKLTSSTDAHKPPTSTSTTSTPTKSVDTNKDQEKDKSAKEQQAKEKEDSTPVTTTLPIVKEEPQETTKATTVVSTSTTVETKVEEEKEKITVAVSEQPIPTQQQVETKVEEKIVESTPSVASEAKKEVETVKESVSEQQSSKTEDLIESVQKMAINDTEKPTDVSVEEGEISEEKDSAASANTSITTDKENLSSSTSSLSLRTTGEKITYSREFIYSLQPKGPSDVPNALKDLKSQMDASSGGLNRSGNKIGNQQQRGMNMSGNYPNQPQMKMYPNQMQMKNYPQQKNYNPNFNKYQQQIQQGFQQQQQGGFQQQQQQQQHGYGITTFQQPPVQPPIATQVNENRWVPTEVNKLDETQKILRKAKFILNKISPDKFDVLTQGLLELGVIESEIVHKGTIQLIFDKALNEAKFCTMYCNLCKRLFDHEKNKKIKDREAYLGQHPELVPKWMGLDKPGQDQFDDEHGFKPTFRKLLLMTCQTEYEKAHIEFESSTDILPDNATEAEKQDFEEKQYIKRKREFGLIKFIGELFNKEMLSEKILHGILIALMGELNKPTEIKLECFCKLLTITGKTLSTNEKAATWLTRYHNRMKDLTELPTLSQRLKFLIQNVIDLKNNNWVVKSDEAPKPLKEFENKGDEDRKSSTGVKTNLKNNFITNSFVNTKFGKPPGIPNVPPPSSKSPASSTIQPMIMKKPPGFNQQPNQQNYYGPNKNISMAQNLSNLNNANNSNGNLGSSGSGQSSANKKQQEAWDKLKQTFVETISEYLAEEDKSEYIACIEEYIGKQTQMYPYLISLMLTTSITGKDSEILLDLVIDLITEDKVFSMDDFKEGFSLFVQSYPDLYEDRPGAYKALGSVLYKCYQAKILPLSLIASQLSKQVDQISTFINQIFFEFISQFKNPKEAANVFNEQKISISDFFVKKDKKTILDLTTKYNKDLISFLDTIKEY</sequence>
<dbReference type="PANTHER" id="PTHR23253:SF9">
    <property type="entry name" value="EUKARYOTIC TRANSLATION INITIATION FACTOR 4 GAMMA 2"/>
    <property type="match status" value="1"/>
</dbReference>
<dbReference type="InParanoid" id="A0A152A9Z7"/>
<dbReference type="STRING" id="361077.A0A152A9Z7"/>
<keyword evidence="2 6" id="KW-0396">Initiation factor</keyword>
<feature type="compositionally biased region" description="Pro residues" evidence="4">
    <location>
        <begin position="396"/>
        <end position="406"/>
    </location>
</feature>
<dbReference type="Pfam" id="PF02854">
    <property type="entry name" value="MIF4G"/>
    <property type="match status" value="1"/>
</dbReference>
<dbReference type="SUPFAM" id="SSF48371">
    <property type="entry name" value="ARM repeat"/>
    <property type="match status" value="2"/>
</dbReference>
<feature type="compositionally biased region" description="Polar residues" evidence="4">
    <location>
        <begin position="51"/>
        <end position="70"/>
    </location>
</feature>
<evidence type="ECO:0000313" key="6">
    <source>
        <dbReference type="EMBL" id="KYR03034.1"/>
    </source>
</evidence>
<feature type="compositionally biased region" description="Low complexity" evidence="4">
    <location>
        <begin position="90"/>
        <end position="119"/>
    </location>
</feature>
<dbReference type="Gene3D" id="1.25.40.180">
    <property type="match status" value="2"/>
</dbReference>
<dbReference type="InterPro" id="IPR016024">
    <property type="entry name" value="ARM-type_fold"/>
</dbReference>
<feature type="compositionally biased region" description="Pro residues" evidence="4">
    <location>
        <begin position="212"/>
        <end position="221"/>
    </location>
</feature>
<evidence type="ECO:0000259" key="5">
    <source>
        <dbReference type="PROSITE" id="PS51366"/>
    </source>
</evidence>
<dbReference type="OrthoDB" id="20666at2759"/>